<name>A0ABY2CWH2_GULMO</name>
<dbReference type="EMBL" id="SMDA01000005">
    <property type="protein sequence ID" value="TCW31421.1"/>
    <property type="molecule type" value="Genomic_DNA"/>
</dbReference>
<keyword evidence="2" id="KW-1185">Reference proteome</keyword>
<organism evidence="1 2">
    <name type="scientific">Gulbenkiania mobilis</name>
    <dbReference type="NCBI Taxonomy" id="397457"/>
    <lineage>
        <taxon>Bacteria</taxon>
        <taxon>Pseudomonadati</taxon>
        <taxon>Pseudomonadota</taxon>
        <taxon>Betaproteobacteria</taxon>
        <taxon>Neisseriales</taxon>
        <taxon>Chromobacteriaceae</taxon>
        <taxon>Gulbenkiania</taxon>
    </lineage>
</organism>
<comment type="caution">
    <text evidence="1">The sequence shown here is derived from an EMBL/GenBank/DDBJ whole genome shotgun (WGS) entry which is preliminary data.</text>
</comment>
<sequence length="80" mass="8872">MIRLSREVTDAACEVREYALRCAKGEVDEWRSREGWLRIIQETDPAALALGLSFSLAEAFKQGEQRGVALVVKGLKQHGG</sequence>
<dbReference type="RefSeq" id="WP_132098482.1">
    <property type="nucleotide sequence ID" value="NZ_SMDA01000005.1"/>
</dbReference>
<evidence type="ECO:0000313" key="2">
    <source>
        <dbReference type="Proteomes" id="UP000294801"/>
    </source>
</evidence>
<dbReference type="Proteomes" id="UP000294801">
    <property type="component" value="Unassembled WGS sequence"/>
</dbReference>
<gene>
    <name evidence="1" type="ORF">EV669_105122</name>
</gene>
<protein>
    <submittedName>
        <fullName evidence="1">Uncharacterized protein</fullName>
    </submittedName>
</protein>
<reference evidence="1 2" key="1">
    <citation type="submission" date="2019-03" db="EMBL/GenBank/DDBJ databases">
        <title>Genomic Encyclopedia of Type Strains, Phase IV (KMG-IV): sequencing the most valuable type-strain genomes for metagenomic binning, comparative biology and taxonomic classification.</title>
        <authorList>
            <person name="Goeker M."/>
        </authorList>
    </citation>
    <scope>NUCLEOTIDE SEQUENCE [LARGE SCALE GENOMIC DNA]</scope>
    <source>
        <strain evidence="1 2">DSM 18507</strain>
    </source>
</reference>
<evidence type="ECO:0000313" key="1">
    <source>
        <dbReference type="EMBL" id="TCW31421.1"/>
    </source>
</evidence>
<accession>A0ABY2CWH2</accession>
<proteinExistence type="predicted"/>